<dbReference type="SMART" id="SM00382">
    <property type="entry name" value="AAA"/>
    <property type="match status" value="1"/>
</dbReference>
<keyword evidence="7" id="KW-1185">Reference proteome</keyword>
<dbReference type="Gene3D" id="3.40.50.300">
    <property type="entry name" value="P-loop containing nucleotide triphosphate hydrolases"/>
    <property type="match status" value="1"/>
</dbReference>
<keyword evidence="3" id="KW-0547">Nucleotide-binding</keyword>
<dbReference type="PROSITE" id="PS50893">
    <property type="entry name" value="ABC_TRANSPORTER_2"/>
    <property type="match status" value="1"/>
</dbReference>
<dbReference type="InterPro" id="IPR003439">
    <property type="entry name" value="ABC_transporter-like_ATP-bd"/>
</dbReference>
<evidence type="ECO:0000313" key="6">
    <source>
        <dbReference type="EMBL" id="BDD88657.1"/>
    </source>
</evidence>
<dbReference type="GO" id="GO:0005524">
    <property type="term" value="F:ATP binding"/>
    <property type="evidence" value="ECO:0007669"/>
    <property type="project" value="UniProtKB-KW"/>
</dbReference>
<name>A0ABN6M750_9BACT</name>
<dbReference type="CDD" id="cd03230">
    <property type="entry name" value="ABC_DR_subfamily_A"/>
    <property type="match status" value="1"/>
</dbReference>
<sequence length="316" mass="34785">MMIQVDSITRAYGDFLAVDQVSFAISPGEIVGLLGHNGAGKTTVMKMMTGFLEPTDGTITIDGLDVIRNRREVQQMIGYLPENCPVYPDMTVIDYLDYAAALRGLDERQRSRLLAETIARTGLQEKAGHPIATLSRGYRQRTGVAQAILGKPKLLILDEPTNGLDPTQIQEMRSLISALASQATIIISTHILQEVQAVCDRVIILKDGRKALDARLDELQRSSRLLVSTDQPAEKVLATLAKLPELAAVEAVQPDPRLPNSYRYALSPAQQDSHRETAAVVAKTVQHHDWHLFSLHFETRTLETVFADISVPKGGK</sequence>
<keyword evidence="4 6" id="KW-0067">ATP-binding</keyword>
<dbReference type="SUPFAM" id="SSF52540">
    <property type="entry name" value="P-loop containing nucleoside triphosphate hydrolases"/>
    <property type="match status" value="1"/>
</dbReference>
<evidence type="ECO:0000256" key="4">
    <source>
        <dbReference type="ARBA" id="ARBA00022840"/>
    </source>
</evidence>
<dbReference type="InterPro" id="IPR003593">
    <property type="entry name" value="AAA+_ATPase"/>
</dbReference>
<evidence type="ECO:0000256" key="2">
    <source>
        <dbReference type="ARBA" id="ARBA00022448"/>
    </source>
</evidence>
<dbReference type="InterPro" id="IPR027417">
    <property type="entry name" value="P-loop_NTPase"/>
</dbReference>
<proteinExistence type="inferred from homology"/>
<feature type="domain" description="ABC transporter" evidence="5">
    <location>
        <begin position="3"/>
        <end position="232"/>
    </location>
</feature>
<evidence type="ECO:0000313" key="7">
    <source>
        <dbReference type="Proteomes" id="UP000830055"/>
    </source>
</evidence>
<accession>A0ABN6M750</accession>
<dbReference type="Proteomes" id="UP000830055">
    <property type="component" value="Chromosome"/>
</dbReference>
<dbReference type="PANTHER" id="PTHR43335">
    <property type="entry name" value="ABC TRANSPORTER, ATP-BINDING PROTEIN"/>
    <property type="match status" value="1"/>
</dbReference>
<keyword evidence="2" id="KW-0813">Transport</keyword>
<organism evidence="6 7">
    <name type="scientific">Desulfofustis limnaeus</name>
    <dbReference type="NCBI Taxonomy" id="2740163"/>
    <lineage>
        <taxon>Bacteria</taxon>
        <taxon>Pseudomonadati</taxon>
        <taxon>Thermodesulfobacteriota</taxon>
        <taxon>Desulfobulbia</taxon>
        <taxon>Desulfobulbales</taxon>
        <taxon>Desulfocapsaceae</taxon>
        <taxon>Desulfofustis</taxon>
    </lineage>
</organism>
<evidence type="ECO:0000256" key="1">
    <source>
        <dbReference type="ARBA" id="ARBA00005417"/>
    </source>
</evidence>
<evidence type="ECO:0000256" key="3">
    <source>
        <dbReference type="ARBA" id="ARBA00022741"/>
    </source>
</evidence>
<evidence type="ECO:0000259" key="5">
    <source>
        <dbReference type="PROSITE" id="PS50893"/>
    </source>
</evidence>
<reference evidence="6 7" key="1">
    <citation type="submission" date="2022-01" db="EMBL/GenBank/DDBJ databases">
        <title>Desulfofustis limnae sp. nov., a novel mesophilic sulfate-reducing bacterium isolated from marsh soil.</title>
        <authorList>
            <person name="Watanabe M."/>
            <person name="Takahashi A."/>
            <person name="Kojima H."/>
            <person name="Fukui M."/>
        </authorList>
    </citation>
    <scope>NUCLEOTIDE SEQUENCE [LARGE SCALE GENOMIC DNA]</scope>
    <source>
        <strain evidence="6 7">PPLL</strain>
    </source>
</reference>
<gene>
    <name evidence="6" type="ORF">DPPLL_30220</name>
</gene>
<dbReference type="EMBL" id="AP025516">
    <property type="protein sequence ID" value="BDD88657.1"/>
    <property type="molecule type" value="Genomic_DNA"/>
</dbReference>
<dbReference type="PANTHER" id="PTHR43335:SF4">
    <property type="entry name" value="ABC TRANSPORTER, ATP-BINDING PROTEIN"/>
    <property type="match status" value="1"/>
</dbReference>
<dbReference type="Pfam" id="PF00005">
    <property type="entry name" value="ABC_tran"/>
    <property type="match status" value="1"/>
</dbReference>
<protein>
    <submittedName>
        <fullName evidence="6">Multidrug ABC transporter ATP-binding protein</fullName>
    </submittedName>
</protein>
<comment type="similarity">
    <text evidence="1">Belongs to the ABC transporter superfamily.</text>
</comment>